<gene>
    <name evidence="18" type="ORF">CWS72_16550</name>
</gene>
<sequence length="696" mass="73419">MRNPIVAGVKIRLLPRIMVLVLAGVVLLAVAVAMISSVTLHESATLAARERVEANMKVAWNVLGTKGAVFRSEDGRLLIGEHVLNGDLDVVDKIKDLVGGTATVFQGDTRISTNVLKSDGARAVGTRLAPGSAHDAVLGRDTGFRGEVDILGEPYMTAYDPIHDAAGKTVGILYVGIKKADFLRAADDTLRMIILATVAVTLLAGLASFIIVRKAITDPLDAGIVAMRQLAAGNLDHPLPVVRRGDEIGEMSEALGVFRRGLQAARELAENQKAEQKAKEEAAAEQNRLVEQFNSKVVEVINCVVASATRLEDDAKALSAVSEQTGHQASAVAAASEEAASNVQTVATASEELAASSREIAAQVGRASSIAQNAASTASSTDDLVRGLAAAASKIGDVVALITDIASQTNLLALNATIEAARAGEAGKGFAVVAGEVKNLANQTSRATGEITGQIVAVQQQTSQAVEAIHNIAAAVAEMDEVSAAIAAAVEEQGSATQEITRNIQEAHAGTAEVARNVLGVSQGAQAGSRNAQSVFIAARDLNREAETMRAVADSFLIRLQSGGATLEWSDAWVSGHAVIDADHKMLLQYVNELYQAMVEGKGRDQAATVLDKLLRYTRDHFAREEAIWREGGLPSLAAHEQTHADLVTKVERFQRSFLAGEASLTTDLMAFLREWLIDHVFKTDKAGVREIGIGV</sequence>
<evidence type="ECO:0000256" key="7">
    <source>
        <dbReference type="ARBA" id="ARBA00022989"/>
    </source>
</evidence>
<keyword evidence="4" id="KW-0997">Cell inner membrane</keyword>
<dbReference type="PRINTS" id="PR00260">
    <property type="entry name" value="CHEMTRNSDUCR"/>
</dbReference>
<proteinExistence type="inferred from homology"/>
<comment type="caution">
    <text evidence="18">The sequence shown here is derived from an EMBL/GenBank/DDBJ whole genome shotgun (WGS) entry which is preliminary data.</text>
</comment>
<evidence type="ECO:0000256" key="9">
    <source>
        <dbReference type="ARBA" id="ARBA00023136"/>
    </source>
</evidence>
<dbReference type="CDD" id="cd12107">
    <property type="entry name" value="Hemerythrin"/>
    <property type="match status" value="1"/>
</dbReference>
<feature type="domain" description="T-SNARE coiled-coil homology" evidence="16">
    <location>
        <begin position="459"/>
        <end position="521"/>
    </location>
</feature>
<organism evidence="18 19">
    <name type="scientific">Telmatospirillum siberiense</name>
    <dbReference type="NCBI Taxonomy" id="382514"/>
    <lineage>
        <taxon>Bacteria</taxon>
        <taxon>Pseudomonadati</taxon>
        <taxon>Pseudomonadota</taxon>
        <taxon>Alphaproteobacteria</taxon>
        <taxon>Rhodospirillales</taxon>
        <taxon>Rhodospirillaceae</taxon>
        <taxon>Telmatospirillum</taxon>
    </lineage>
</organism>
<dbReference type="InterPro" id="IPR004090">
    <property type="entry name" value="Chemotax_Me-accpt_rcpt"/>
</dbReference>
<dbReference type="RefSeq" id="WP_101251734.1">
    <property type="nucleotide sequence ID" value="NZ_PIUM01000020.1"/>
</dbReference>
<dbReference type="GO" id="GO:0006935">
    <property type="term" value="P:chemotaxis"/>
    <property type="evidence" value="ECO:0007669"/>
    <property type="project" value="InterPro"/>
</dbReference>
<dbReference type="InterPro" id="IPR004089">
    <property type="entry name" value="MCPsignal_dom"/>
</dbReference>
<dbReference type="Pfam" id="PF17202">
    <property type="entry name" value="sCache_3_3"/>
    <property type="match status" value="1"/>
</dbReference>
<dbReference type="PROSITE" id="PS50111">
    <property type="entry name" value="CHEMOTAXIS_TRANSDUC_2"/>
    <property type="match status" value="1"/>
</dbReference>
<evidence type="ECO:0000256" key="13">
    <source>
        <dbReference type="SAM" id="Coils"/>
    </source>
</evidence>
<dbReference type="InterPro" id="IPR029151">
    <property type="entry name" value="Sensor-like_sf"/>
</dbReference>
<keyword evidence="6" id="KW-0479">Metal-binding</keyword>
<dbReference type="SUPFAM" id="SSF103190">
    <property type="entry name" value="Sensory domain-like"/>
    <property type="match status" value="1"/>
</dbReference>
<feature type="domain" description="HAMP" evidence="17">
    <location>
        <begin position="214"/>
        <end position="267"/>
    </location>
</feature>
<evidence type="ECO:0000259" key="15">
    <source>
        <dbReference type="PROSITE" id="PS50111"/>
    </source>
</evidence>
<keyword evidence="10 12" id="KW-0807">Transducer</keyword>
<dbReference type="SUPFAM" id="SSF47188">
    <property type="entry name" value="Hemerythrin-like"/>
    <property type="match status" value="1"/>
</dbReference>
<keyword evidence="3" id="KW-1003">Cell membrane</keyword>
<dbReference type="Pfam" id="PF00015">
    <property type="entry name" value="MCPsignal"/>
    <property type="match status" value="1"/>
</dbReference>
<comment type="subcellular location">
    <subcellularLocation>
        <location evidence="1">Cell inner membrane</location>
        <topology evidence="1">Multi-pass membrane protein</topology>
    </subcellularLocation>
</comment>
<dbReference type="PROSITE" id="PS50885">
    <property type="entry name" value="HAMP"/>
    <property type="match status" value="1"/>
</dbReference>
<evidence type="ECO:0000256" key="5">
    <source>
        <dbReference type="ARBA" id="ARBA00022692"/>
    </source>
</evidence>
<dbReference type="SUPFAM" id="SSF58104">
    <property type="entry name" value="Methyl-accepting chemotaxis protein (MCP) signaling domain"/>
    <property type="match status" value="1"/>
</dbReference>
<dbReference type="NCBIfam" id="TIGR02481">
    <property type="entry name" value="hemeryth_dom"/>
    <property type="match status" value="1"/>
</dbReference>
<feature type="domain" description="Methyl-accepting transducer" evidence="15">
    <location>
        <begin position="307"/>
        <end position="543"/>
    </location>
</feature>
<dbReference type="PROSITE" id="PS50192">
    <property type="entry name" value="T_SNARE"/>
    <property type="match status" value="1"/>
</dbReference>
<evidence type="ECO:0000256" key="3">
    <source>
        <dbReference type="ARBA" id="ARBA00022475"/>
    </source>
</evidence>
<evidence type="ECO:0000256" key="14">
    <source>
        <dbReference type="SAM" id="Phobius"/>
    </source>
</evidence>
<reference evidence="19" key="1">
    <citation type="submission" date="2017-12" db="EMBL/GenBank/DDBJ databases">
        <title>Draft genome sequence of Telmatospirillum siberiense 26-4b1T, an acidotolerant peatland alphaproteobacterium potentially involved in sulfur cycling.</title>
        <authorList>
            <person name="Hausmann B."/>
            <person name="Pjevac P."/>
            <person name="Schreck K."/>
            <person name="Herbold C.W."/>
            <person name="Daims H."/>
            <person name="Wagner M."/>
            <person name="Pester M."/>
            <person name="Loy A."/>
        </authorList>
    </citation>
    <scope>NUCLEOTIDE SEQUENCE [LARGE SCALE GENOMIC DNA]</scope>
    <source>
        <strain evidence="19">26-4b1</strain>
    </source>
</reference>
<dbReference type="OrthoDB" id="8320983at2"/>
<evidence type="ECO:0000256" key="10">
    <source>
        <dbReference type="ARBA" id="ARBA00023224"/>
    </source>
</evidence>
<feature type="transmembrane region" description="Helical" evidence="14">
    <location>
        <begin position="17"/>
        <end position="40"/>
    </location>
</feature>
<dbReference type="Gene3D" id="1.20.120.50">
    <property type="entry name" value="Hemerythrin-like"/>
    <property type="match status" value="1"/>
</dbReference>
<dbReference type="EMBL" id="PIUM01000020">
    <property type="protein sequence ID" value="PKU23464.1"/>
    <property type="molecule type" value="Genomic_DNA"/>
</dbReference>
<evidence type="ECO:0000256" key="2">
    <source>
        <dbReference type="ARBA" id="ARBA00010587"/>
    </source>
</evidence>
<evidence type="ECO:0000256" key="8">
    <source>
        <dbReference type="ARBA" id="ARBA00023004"/>
    </source>
</evidence>
<evidence type="ECO:0000256" key="12">
    <source>
        <dbReference type="PROSITE-ProRule" id="PRU00284"/>
    </source>
</evidence>
<dbReference type="CDD" id="cd06225">
    <property type="entry name" value="HAMP"/>
    <property type="match status" value="1"/>
</dbReference>
<dbReference type="PANTHER" id="PTHR32089:SF112">
    <property type="entry name" value="LYSOZYME-LIKE PROTEIN-RELATED"/>
    <property type="match status" value="1"/>
</dbReference>
<dbReference type="GO" id="GO:0046872">
    <property type="term" value="F:metal ion binding"/>
    <property type="evidence" value="ECO:0007669"/>
    <property type="project" value="UniProtKB-KW"/>
</dbReference>
<dbReference type="SMART" id="SM00283">
    <property type="entry name" value="MA"/>
    <property type="match status" value="1"/>
</dbReference>
<evidence type="ECO:0000313" key="18">
    <source>
        <dbReference type="EMBL" id="PKU23464.1"/>
    </source>
</evidence>
<dbReference type="PANTHER" id="PTHR32089">
    <property type="entry name" value="METHYL-ACCEPTING CHEMOTAXIS PROTEIN MCPB"/>
    <property type="match status" value="1"/>
</dbReference>
<dbReference type="SMART" id="SM00304">
    <property type="entry name" value="HAMP"/>
    <property type="match status" value="1"/>
</dbReference>
<keyword evidence="9 14" id="KW-0472">Membrane</keyword>
<dbReference type="AlphaFoldDB" id="A0A2N3PSU7"/>
<evidence type="ECO:0000256" key="6">
    <source>
        <dbReference type="ARBA" id="ARBA00022723"/>
    </source>
</evidence>
<evidence type="ECO:0000256" key="4">
    <source>
        <dbReference type="ARBA" id="ARBA00022519"/>
    </source>
</evidence>
<name>A0A2N3PSU7_9PROT</name>
<evidence type="ECO:0000256" key="11">
    <source>
        <dbReference type="ARBA" id="ARBA00029447"/>
    </source>
</evidence>
<dbReference type="Pfam" id="PF00672">
    <property type="entry name" value="HAMP"/>
    <property type="match status" value="1"/>
</dbReference>
<comment type="similarity">
    <text evidence="11">Belongs to the methyl-accepting chemotaxis (MCP) protein family.</text>
</comment>
<protein>
    <submittedName>
        <fullName evidence="18">Methyl-accepting chemotaxis protein</fullName>
    </submittedName>
</protein>
<dbReference type="Proteomes" id="UP000233293">
    <property type="component" value="Unassembled WGS sequence"/>
</dbReference>
<dbReference type="GO" id="GO:0007165">
    <property type="term" value="P:signal transduction"/>
    <property type="evidence" value="ECO:0007669"/>
    <property type="project" value="UniProtKB-KW"/>
</dbReference>
<dbReference type="Pfam" id="PF01814">
    <property type="entry name" value="Hemerythrin"/>
    <property type="match status" value="1"/>
</dbReference>
<dbReference type="NCBIfam" id="NF033749">
    <property type="entry name" value="bact_hemeryth"/>
    <property type="match status" value="1"/>
</dbReference>
<keyword evidence="19" id="KW-1185">Reference proteome</keyword>
<evidence type="ECO:0000259" key="16">
    <source>
        <dbReference type="PROSITE" id="PS50192"/>
    </source>
</evidence>
<dbReference type="Gene3D" id="6.10.340.10">
    <property type="match status" value="1"/>
</dbReference>
<keyword evidence="8" id="KW-0408">Iron</keyword>
<dbReference type="InterPro" id="IPR012827">
    <property type="entry name" value="Hemerythrin_metal-bd"/>
</dbReference>
<keyword evidence="13" id="KW-0175">Coiled coil</keyword>
<dbReference type="GO" id="GO:0005886">
    <property type="term" value="C:plasma membrane"/>
    <property type="evidence" value="ECO:0007669"/>
    <property type="project" value="UniProtKB-SubCell"/>
</dbReference>
<dbReference type="Gene3D" id="1.10.287.950">
    <property type="entry name" value="Methyl-accepting chemotaxis protein"/>
    <property type="match status" value="1"/>
</dbReference>
<comment type="similarity">
    <text evidence="2">Belongs to the hemerythrin family.</text>
</comment>
<accession>A0A2N3PSU7</accession>
<dbReference type="InterPro" id="IPR000727">
    <property type="entry name" value="T_SNARE_dom"/>
</dbReference>
<evidence type="ECO:0000313" key="19">
    <source>
        <dbReference type="Proteomes" id="UP000233293"/>
    </source>
</evidence>
<keyword evidence="5 14" id="KW-0812">Transmembrane</keyword>
<keyword evidence="7 14" id="KW-1133">Transmembrane helix</keyword>
<dbReference type="InterPro" id="IPR033463">
    <property type="entry name" value="sCache_3"/>
</dbReference>
<dbReference type="InterPro" id="IPR003660">
    <property type="entry name" value="HAMP_dom"/>
</dbReference>
<evidence type="ECO:0000259" key="17">
    <source>
        <dbReference type="PROSITE" id="PS50885"/>
    </source>
</evidence>
<dbReference type="InterPro" id="IPR035938">
    <property type="entry name" value="Hemerythrin-like_sf"/>
</dbReference>
<feature type="coiled-coil region" evidence="13">
    <location>
        <begin position="259"/>
        <end position="289"/>
    </location>
</feature>
<evidence type="ECO:0000256" key="1">
    <source>
        <dbReference type="ARBA" id="ARBA00004429"/>
    </source>
</evidence>
<dbReference type="InterPro" id="IPR012312">
    <property type="entry name" value="Hemerythrin-like"/>
</dbReference>
<dbReference type="GO" id="GO:0004888">
    <property type="term" value="F:transmembrane signaling receptor activity"/>
    <property type="evidence" value="ECO:0007669"/>
    <property type="project" value="InterPro"/>
</dbReference>